<dbReference type="InterPro" id="IPR047129">
    <property type="entry name" value="PPA2-like"/>
</dbReference>
<keyword evidence="18" id="KW-0137">Centromere</keyword>
<dbReference type="GO" id="GO:0006865">
    <property type="term" value="P:amino acid transport"/>
    <property type="evidence" value="ECO:0007669"/>
    <property type="project" value="UniProtKB-KW"/>
</dbReference>
<dbReference type="InterPro" id="IPR004843">
    <property type="entry name" value="Calcineurin-like_PHP"/>
</dbReference>
<keyword evidence="7" id="KW-0813">Transport</keyword>
<evidence type="ECO:0000256" key="17">
    <source>
        <dbReference type="ARBA" id="ARBA00023211"/>
    </source>
</evidence>
<dbReference type="Pfam" id="PF00149">
    <property type="entry name" value="Metallophos"/>
    <property type="match status" value="1"/>
</dbReference>
<evidence type="ECO:0000256" key="9">
    <source>
        <dbReference type="ARBA" id="ARBA00022692"/>
    </source>
</evidence>
<keyword evidence="14 20" id="KW-1133">Transmembrane helix</keyword>
<reference evidence="22 23" key="1">
    <citation type="submission" date="2024-04" db="EMBL/GenBank/DDBJ databases">
        <authorList>
            <person name="Waldvogel A.-M."/>
            <person name="Schoenle A."/>
        </authorList>
    </citation>
    <scope>NUCLEOTIDE SEQUENCE [LARGE SCALE GENOMIC DNA]</scope>
</reference>
<evidence type="ECO:0000256" key="7">
    <source>
        <dbReference type="ARBA" id="ARBA00022448"/>
    </source>
</evidence>
<dbReference type="PRINTS" id="PR00114">
    <property type="entry name" value="STPHPHTASE"/>
</dbReference>
<dbReference type="EC" id="3.1.3.16" evidence="19"/>
<dbReference type="GO" id="GO:0015075">
    <property type="term" value="F:monoatomic ion transmembrane transporter activity"/>
    <property type="evidence" value="ECO:0007669"/>
    <property type="project" value="InterPro"/>
</dbReference>
<dbReference type="GO" id="GO:0000922">
    <property type="term" value="C:spindle pole"/>
    <property type="evidence" value="ECO:0007669"/>
    <property type="project" value="UniProtKB-SubCell"/>
</dbReference>
<evidence type="ECO:0000256" key="15">
    <source>
        <dbReference type="ARBA" id="ARBA00023128"/>
    </source>
</evidence>
<sequence>MDDKTFNKELDSWIEQLNECKQLSENQVKVLCEKAKEILTQESNVQEVRCPVTVCGDVHGQFHDLMELFKIGGKSPDTNYLFMGDYVDRGYYSVETVTLLVSLKVRFRERITILRGNHESRQITQVYGFYDECLRKYGNANVWKYFTDLFDYLPLTALVDNQIFCLHGGLSPSIDTLEHIRALDRLQEVPHEGPMCDLLWSDPDDRGGWGISPRGAGYTFGQDISETFNHANGLTLVSRAHQLVMEGYNWCHDRNVVTIFSAPNYCYRCGNQAAIMELDDTLKYSFLQFDPAPRRGEPHPLQPFREDSWTIRATIMAAELSTTININEPRWDQSTFMGRAKHFFTVTDPRNVLLTNEQLTEAHSIITDYRKGVVSAELTEDELWRAKYIFDSAFHPDTGEKMILIGRMSAQVPMNMTITGCMMTFYKTTPAVLFWQWINQSFNAIVNYTNRSGDAPLTVNQLGTAYVSATTGAVVTALGLNALSKHVSPLIGRFVPFAAVAAANCINIPLMRQRELKHGIPITDENDNRLGESTNAAQQAISQVVVSRILMASPGMAIPPFLMNHLEKKAFLKKFPWMSAPIQVSLVGFCLVFATPLCCALFPQKSSISVTRLEPELQEKIRASHPGVERVFFNKGL</sequence>
<evidence type="ECO:0000256" key="18">
    <source>
        <dbReference type="ARBA" id="ARBA00023328"/>
    </source>
</evidence>
<evidence type="ECO:0000256" key="8">
    <source>
        <dbReference type="ARBA" id="ARBA00022454"/>
    </source>
</evidence>
<dbReference type="AlphaFoldDB" id="A0AAV2MJP5"/>
<comment type="subcellular location">
    <subcellularLocation>
        <location evidence="3">Chromosome</location>
        <location evidence="3">Centromere</location>
    </subcellularLocation>
    <subcellularLocation>
        <location evidence="4">Cytoplasm</location>
        <location evidence="4">Cytoskeleton</location>
        <location evidence="4">Spindle pole</location>
    </subcellularLocation>
    <subcellularLocation>
        <location evidence="2">Mitochondrion membrane</location>
        <topology evidence="2">Multi-pass membrane protein</topology>
    </subcellularLocation>
</comment>
<name>A0AAV2MJP5_KNICA</name>
<evidence type="ECO:0000256" key="14">
    <source>
        <dbReference type="ARBA" id="ARBA00022989"/>
    </source>
</evidence>
<keyword evidence="23" id="KW-1185">Reference proteome</keyword>
<comment type="catalytic activity">
    <reaction evidence="19">
        <text>O-phospho-L-threonyl-[protein] + H2O = L-threonyl-[protein] + phosphate</text>
        <dbReference type="Rhea" id="RHEA:47004"/>
        <dbReference type="Rhea" id="RHEA-COMP:11060"/>
        <dbReference type="Rhea" id="RHEA-COMP:11605"/>
        <dbReference type="ChEBI" id="CHEBI:15377"/>
        <dbReference type="ChEBI" id="CHEBI:30013"/>
        <dbReference type="ChEBI" id="CHEBI:43474"/>
        <dbReference type="ChEBI" id="CHEBI:61977"/>
        <dbReference type="EC" id="3.1.3.16"/>
    </reaction>
</comment>
<evidence type="ECO:0000259" key="21">
    <source>
        <dbReference type="PROSITE" id="PS00125"/>
    </source>
</evidence>
<keyword evidence="17" id="KW-0464">Manganese</keyword>
<evidence type="ECO:0000256" key="11">
    <source>
        <dbReference type="ARBA" id="ARBA00022801"/>
    </source>
</evidence>
<comment type="cofactor">
    <cofactor evidence="1">
        <name>Mn(2+)</name>
        <dbReference type="ChEBI" id="CHEBI:29035"/>
    </cofactor>
</comment>
<dbReference type="SMART" id="SM00156">
    <property type="entry name" value="PP2Ac"/>
    <property type="match status" value="1"/>
</dbReference>
<dbReference type="GO" id="GO:0031966">
    <property type="term" value="C:mitochondrial membrane"/>
    <property type="evidence" value="ECO:0007669"/>
    <property type="project" value="UniProtKB-SubCell"/>
</dbReference>
<dbReference type="PROSITE" id="PS00125">
    <property type="entry name" value="SER_THR_PHOSPHATASE"/>
    <property type="match status" value="1"/>
</dbReference>
<dbReference type="EMBL" id="OZ035830">
    <property type="protein sequence ID" value="CAL1613386.1"/>
    <property type="molecule type" value="Genomic_DNA"/>
</dbReference>
<organism evidence="22 23">
    <name type="scientific">Knipowitschia caucasica</name>
    <name type="common">Caucasian dwarf goby</name>
    <name type="synonym">Pomatoschistus caucasicus</name>
    <dbReference type="NCBI Taxonomy" id="637954"/>
    <lineage>
        <taxon>Eukaryota</taxon>
        <taxon>Metazoa</taxon>
        <taxon>Chordata</taxon>
        <taxon>Craniata</taxon>
        <taxon>Vertebrata</taxon>
        <taxon>Euteleostomi</taxon>
        <taxon>Actinopterygii</taxon>
        <taxon>Neopterygii</taxon>
        <taxon>Teleostei</taxon>
        <taxon>Neoteleostei</taxon>
        <taxon>Acanthomorphata</taxon>
        <taxon>Gobiaria</taxon>
        <taxon>Gobiiformes</taxon>
        <taxon>Gobioidei</taxon>
        <taxon>Gobiidae</taxon>
        <taxon>Gobiinae</taxon>
        <taxon>Knipowitschia</taxon>
    </lineage>
</organism>
<evidence type="ECO:0000313" key="22">
    <source>
        <dbReference type="EMBL" id="CAL1613386.1"/>
    </source>
</evidence>
<evidence type="ECO:0000256" key="4">
    <source>
        <dbReference type="ARBA" id="ARBA00004647"/>
    </source>
</evidence>
<dbReference type="Gene3D" id="3.60.21.10">
    <property type="match status" value="1"/>
</dbReference>
<feature type="domain" description="Serine/threonine specific protein phosphatases" evidence="21">
    <location>
        <begin position="114"/>
        <end position="119"/>
    </location>
</feature>
<dbReference type="InterPro" id="IPR004686">
    <property type="entry name" value="Mtc"/>
</dbReference>
<keyword evidence="16 20" id="KW-0472">Membrane</keyword>
<comment type="similarity">
    <text evidence="5">Belongs to the PPP phosphatase family. PP-1 subfamily.</text>
</comment>
<evidence type="ECO:0000256" key="13">
    <source>
        <dbReference type="ARBA" id="ARBA00022970"/>
    </source>
</evidence>
<evidence type="ECO:0000256" key="3">
    <source>
        <dbReference type="ARBA" id="ARBA00004584"/>
    </source>
</evidence>
<keyword evidence="12" id="KW-0904">Protein phosphatase</keyword>
<protein>
    <recommendedName>
        <fullName evidence="19">Serine/threonine-protein phosphatase</fullName>
        <ecNumber evidence="19">3.1.3.16</ecNumber>
    </recommendedName>
</protein>
<dbReference type="Proteomes" id="UP001497482">
    <property type="component" value="Chromosome 8"/>
</dbReference>
<dbReference type="PANTHER" id="PTHR45619">
    <property type="entry name" value="SERINE/THREONINE-PROTEIN PHOSPHATASE PP2A-RELATED"/>
    <property type="match status" value="1"/>
</dbReference>
<gene>
    <name evidence="22" type="ORF">KC01_LOCUS39603</name>
</gene>
<proteinExistence type="inferred from homology"/>
<evidence type="ECO:0000256" key="12">
    <source>
        <dbReference type="ARBA" id="ARBA00022912"/>
    </source>
</evidence>
<dbReference type="FunFam" id="3.60.21.10:FF:000003">
    <property type="entry name" value="Serine/threonine-protein phosphatase"/>
    <property type="match status" value="1"/>
</dbReference>
<evidence type="ECO:0000256" key="6">
    <source>
        <dbReference type="ARBA" id="ARBA00005974"/>
    </source>
</evidence>
<dbReference type="NCBIfam" id="TIGR00798">
    <property type="entry name" value="mtc"/>
    <property type="match status" value="1"/>
</dbReference>
<dbReference type="Pfam" id="PF03820">
    <property type="entry name" value="SFXNs"/>
    <property type="match status" value="1"/>
</dbReference>
<dbReference type="GO" id="GO:0000775">
    <property type="term" value="C:chromosome, centromeric region"/>
    <property type="evidence" value="ECO:0007669"/>
    <property type="project" value="UniProtKB-SubCell"/>
</dbReference>
<keyword evidence="11 19" id="KW-0378">Hydrolase</keyword>
<dbReference type="SUPFAM" id="SSF56300">
    <property type="entry name" value="Metallo-dependent phosphatases"/>
    <property type="match status" value="1"/>
</dbReference>
<dbReference type="GO" id="GO:0004722">
    <property type="term" value="F:protein serine/threonine phosphatase activity"/>
    <property type="evidence" value="ECO:0007669"/>
    <property type="project" value="UniProtKB-EC"/>
</dbReference>
<accession>A0AAV2MJP5</accession>
<dbReference type="CDD" id="cd07415">
    <property type="entry name" value="MPP_PP2A_PP4_PP6"/>
    <property type="match status" value="1"/>
</dbReference>
<dbReference type="InterPro" id="IPR029052">
    <property type="entry name" value="Metallo-depent_PP-like"/>
</dbReference>
<comment type="similarity">
    <text evidence="6">Belongs to the sideroflexin family.</text>
</comment>
<keyword evidence="10" id="KW-0479">Metal-binding</keyword>
<keyword evidence="8" id="KW-0158">Chromosome</keyword>
<evidence type="ECO:0000256" key="2">
    <source>
        <dbReference type="ARBA" id="ARBA00004225"/>
    </source>
</evidence>
<evidence type="ECO:0000256" key="16">
    <source>
        <dbReference type="ARBA" id="ARBA00023136"/>
    </source>
</evidence>
<evidence type="ECO:0000256" key="10">
    <source>
        <dbReference type="ARBA" id="ARBA00022723"/>
    </source>
</evidence>
<dbReference type="GO" id="GO:0046872">
    <property type="term" value="F:metal ion binding"/>
    <property type="evidence" value="ECO:0007669"/>
    <property type="project" value="UniProtKB-KW"/>
</dbReference>
<keyword evidence="13" id="KW-0029">Amino-acid transport</keyword>
<evidence type="ECO:0000256" key="20">
    <source>
        <dbReference type="SAM" id="Phobius"/>
    </source>
</evidence>
<evidence type="ECO:0000256" key="1">
    <source>
        <dbReference type="ARBA" id="ARBA00001936"/>
    </source>
</evidence>
<keyword evidence="15" id="KW-0496">Mitochondrion</keyword>
<keyword evidence="9 20" id="KW-0812">Transmembrane</keyword>
<feature type="transmembrane region" description="Helical" evidence="20">
    <location>
        <begin position="582"/>
        <end position="602"/>
    </location>
</feature>
<evidence type="ECO:0000313" key="23">
    <source>
        <dbReference type="Proteomes" id="UP001497482"/>
    </source>
</evidence>
<dbReference type="InterPro" id="IPR006186">
    <property type="entry name" value="Ser/Thr-sp_prot-phosphatase"/>
</dbReference>
<evidence type="ECO:0000256" key="5">
    <source>
        <dbReference type="ARBA" id="ARBA00005333"/>
    </source>
</evidence>
<evidence type="ECO:0000256" key="19">
    <source>
        <dbReference type="RuleBase" id="RU004273"/>
    </source>
</evidence>